<organism evidence="2 3">
    <name type="scientific">Nepenthes gracilis</name>
    <name type="common">Slender pitcher plant</name>
    <dbReference type="NCBI Taxonomy" id="150966"/>
    <lineage>
        <taxon>Eukaryota</taxon>
        <taxon>Viridiplantae</taxon>
        <taxon>Streptophyta</taxon>
        <taxon>Embryophyta</taxon>
        <taxon>Tracheophyta</taxon>
        <taxon>Spermatophyta</taxon>
        <taxon>Magnoliopsida</taxon>
        <taxon>eudicotyledons</taxon>
        <taxon>Gunneridae</taxon>
        <taxon>Pentapetalae</taxon>
        <taxon>Caryophyllales</taxon>
        <taxon>Nepenthaceae</taxon>
        <taxon>Nepenthes</taxon>
    </lineage>
</organism>
<proteinExistence type="predicted"/>
<accession>A0AAD3SJ54</accession>
<name>A0AAD3SJ54_NEPGR</name>
<feature type="region of interest" description="Disordered" evidence="1">
    <location>
        <begin position="54"/>
        <end position="90"/>
    </location>
</feature>
<feature type="compositionally biased region" description="Polar residues" evidence="1">
    <location>
        <begin position="70"/>
        <end position="80"/>
    </location>
</feature>
<evidence type="ECO:0000313" key="3">
    <source>
        <dbReference type="Proteomes" id="UP001279734"/>
    </source>
</evidence>
<dbReference type="AlphaFoldDB" id="A0AAD3SJ54"/>
<protein>
    <submittedName>
        <fullName evidence="2">Uncharacterized protein</fullName>
    </submittedName>
</protein>
<gene>
    <name evidence="2" type="ORF">Nepgr_013580</name>
</gene>
<keyword evidence="3" id="KW-1185">Reference proteome</keyword>
<comment type="caution">
    <text evidence="2">The sequence shown here is derived from an EMBL/GenBank/DDBJ whole genome shotgun (WGS) entry which is preliminary data.</text>
</comment>
<feature type="region of interest" description="Disordered" evidence="1">
    <location>
        <begin position="1"/>
        <end position="41"/>
    </location>
</feature>
<reference evidence="2" key="1">
    <citation type="submission" date="2023-05" db="EMBL/GenBank/DDBJ databases">
        <title>Nepenthes gracilis genome sequencing.</title>
        <authorList>
            <person name="Fukushima K."/>
        </authorList>
    </citation>
    <scope>NUCLEOTIDE SEQUENCE</scope>
    <source>
        <strain evidence="2">SING2019-196</strain>
    </source>
</reference>
<dbReference type="EMBL" id="BSYO01000011">
    <property type="protein sequence ID" value="GMH11739.1"/>
    <property type="molecule type" value="Genomic_DNA"/>
</dbReference>
<sequence length="199" mass="22705">MFRRNLAPIQKGGTASNKADRPTHAHAKYSSPGSKDMKLSQTSFSFDVEGCANSNSKAAKTEKWQDESNDSPTAISNQPSPIHYHPFPTEMKKPNPCTRWRRWSNWHRNSMTNEAEHLQGKKQSAVANSIQQRSHQSTTKRIGHLQLHEEAAQPILEQQSTLKVEREQIARQHSTIHFGSKIVIERLHHTTFHEGTLRQ</sequence>
<dbReference type="Proteomes" id="UP001279734">
    <property type="component" value="Unassembled WGS sequence"/>
</dbReference>
<evidence type="ECO:0000256" key="1">
    <source>
        <dbReference type="SAM" id="MobiDB-lite"/>
    </source>
</evidence>
<evidence type="ECO:0000313" key="2">
    <source>
        <dbReference type="EMBL" id="GMH11739.1"/>
    </source>
</evidence>